<dbReference type="PANTHER" id="PTHR44688">
    <property type="entry name" value="DNA-BINDING TRANSCRIPTIONAL ACTIVATOR DEVR_DOSR"/>
    <property type="match status" value="1"/>
</dbReference>
<organism evidence="5 6">
    <name type="scientific">Mycolicibacterium chitae</name>
    <name type="common">Mycobacterium chitae</name>
    <dbReference type="NCBI Taxonomy" id="1792"/>
    <lineage>
        <taxon>Bacteria</taxon>
        <taxon>Bacillati</taxon>
        <taxon>Actinomycetota</taxon>
        <taxon>Actinomycetes</taxon>
        <taxon>Mycobacteriales</taxon>
        <taxon>Mycobacteriaceae</taxon>
        <taxon>Mycolicibacterium</taxon>
    </lineage>
</organism>
<evidence type="ECO:0000256" key="1">
    <source>
        <dbReference type="ARBA" id="ARBA00023015"/>
    </source>
</evidence>
<dbReference type="InterPro" id="IPR000792">
    <property type="entry name" value="Tscrpt_reg_LuxR_C"/>
</dbReference>
<dbReference type="Gene3D" id="1.10.10.10">
    <property type="entry name" value="Winged helix-like DNA-binding domain superfamily/Winged helix DNA-binding domain"/>
    <property type="match status" value="1"/>
</dbReference>
<protein>
    <submittedName>
        <fullName evidence="5">Response regulator containing a CheY-like receiver domain and an HTH DNA-binding domain</fullName>
    </submittedName>
</protein>
<dbReference type="PROSITE" id="PS50043">
    <property type="entry name" value="HTH_LUXR_2"/>
    <property type="match status" value="1"/>
</dbReference>
<dbReference type="EMBL" id="LR134355">
    <property type="protein sequence ID" value="VEG47869.1"/>
    <property type="molecule type" value="Genomic_DNA"/>
</dbReference>
<dbReference type="PROSITE" id="PS00622">
    <property type="entry name" value="HTH_LUXR_1"/>
    <property type="match status" value="1"/>
</dbReference>
<evidence type="ECO:0000256" key="2">
    <source>
        <dbReference type="ARBA" id="ARBA00023125"/>
    </source>
</evidence>
<dbReference type="Proteomes" id="UP000282551">
    <property type="component" value="Chromosome"/>
</dbReference>
<feature type="domain" description="HTH luxR-type" evidence="4">
    <location>
        <begin position="321"/>
        <end position="386"/>
    </location>
</feature>
<dbReference type="Gene3D" id="3.30.450.40">
    <property type="match status" value="1"/>
</dbReference>
<dbReference type="GO" id="GO:0003677">
    <property type="term" value="F:DNA binding"/>
    <property type="evidence" value="ECO:0007669"/>
    <property type="project" value="UniProtKB-KW"/>
</dbReference>
<evidence type="ECO:0000256" key="3">
    <source>
        <dbReference type="ARBA" id="ARBA00023163"/>
    </source>
</evidence>
<sequence length="393" mass="42690">MTETDTQIDVGSHIDQAREILSRTAGFLGDRDSVHQSFSKWDLYAADAALSDAAAKLRERCAAGEEAMSKLQASALQLQAAQLQLTLKDTLLTVGSSRINAAHRAIHRLRDTRSLKALTERAPREVYEIGFTRVLFSRLENGIWYAYSAFVGDDAEQANTMVEAGLSNPRRLTHVLPECEMVRRGTPILVLNAVDDPRVYPELNNVTRSVGYVAAPVFSWGSAVGLLHADHHTGVQGVHELDRDVLGAFAEGLGTAFERNSLLERLRSMRQAASDYLQTANALADDFTVDVLDLAGPATPVAESMLTDEFISPPNTGRRAGPDSLADLTAREREVLKALATGRTNAQIAATLFVSEGTVKSHVKRILRKTGASTRTEAVSMLHRGRSATSDAV</sequence>
<name>A0A3S4RMJ9_MYCCI</name>
<dbReference type="GO" id="GO:0006355">
    <property type="term" value="P:regulation of DNA-templated transcription"/>
    <property type="evidence" value="ECO:0007669"/>
    <property type="project" value="InterPro"/>
</dbReference>
<dbReference type="SMART" id="SM00065">
    <property type="entry name" value="GAF"/>
    <property type="match status" value="1"/>
</dbReference>
<dbReference type="RefSeq" id="WP_235666435.1">
    <property type="nucleotide sequence ID" value="NZ_AP022604.1"/>
</dbReference>
<dbReference type="InterPro" id="IPR003018">
    <property type="entry name" value="GAF"/>
</dbReference>
<dbReference type="SMART" id="SM00421">
    <property type="entry name" value="HTH_LUXR"/>
    <property type="match status" value="1"/>
</dbReference>
<proteinExistence type="predicted"/>
<gene>
    <name evidence="5" type="primary">csgD</name>
    <name evidence="5" type="ORF">NCTC10485_02161</name>
</gene>
<keyword evidence="2 5" id="KW-0238">DNA-binding</keyword>
<keyword evidence="1" id="KW-0805">Transcription regulation</keyword>
<reference evidence="5 6" key="1">
    <citation type="submission" date="2018-12" db="EMBL/GenBank/DDBJ databases">
        <authorList>
            <consortium name="Pathogen Informatics"/>
        </authorList>
    </citation>
    <scope>NUCLEOTIDE SEQUENCE [LARGE SCALE GENOMIC DNA]</scope>
    <source>
        <strain evidence="5 6">NCTC10485</strain>
    </source>
</reference>
<keyword evidence="3" id="KW-0804">Transcription</keyword>
<dbReference type="SUPFAM" id="SSF55781">
    <property type="entry name" value="GAF domain-like"/>
    <property type="match status" value="1"/>
</dbReference>
<dbReference type="SUPFAM" id="SSF46894">
    <property type="entry name" value="C-terminal effector domain of the bipartite response regulators"/>
    <property type="match status" value="1"/>
</dbReference>
<keyword evidence="6" id="KW-1185">Reference proteome</keyword>
<evidence type="ECO:0000259" key="4">
    <source>
        <dbReference type="PROSITE" id="PS50043"/>
    </source>
</evidence>
<dbReference type="CDD" id="cd06170">
    <property type="entry name" value="LuxR_C_like"/>
    <property type="match status" value="1"/>
</dbReference>
<dbReference type="PANTHER" id="PTHR44688:SF16">
    <property type="entry name" value="DNA-BINDING TRANSCRIPTIONAL ACTIVATOR DEVR_DOSR"/>
    <property type="match status" value="1"/>
</dbReference>
<dbReference type="PRINTS" id="PR00038">
    <property type="entry name" value="HTHLUXR"/>
</dbReference>
<dbReference type="InterPro" id="IPR016032">
    <property type="entry name" value="Sig_transdc_resp-reg_C-effctor"/>
</dbReference>
<dbReference type="InterPro" id="IPR036388">
    <property type="entry name" value="WH-like_DNA-bd_sf"/>
</dbReference>
<accession>A0A3S4RMJ9</accession>
<dbReference type="InterPro" id="IPR029016">
    <property type="entry name" value="GAF-like_dom_sf"/>
</dbReference>
<dbReference type="AlphaFoldDB" id="A0A3S4RMJ9"/>
<evidence type="ECO:0000313" key="5">
    <source>
        <dbReference type="EMBL" id="VEG47869.1"/>
    </source>
</evidence>
<evidence type="ECO:0000313" key="6">
    <source>
        <dbReference type="Proteomes" id="UP000282551"/>
    </source>
</evidence>
<dbReference type="Pfam" id="PF00196">
    <property type="entry name" value="GerE"/>
    <property type="match status" value="1"/>
</dbReference>